<reference key="1">
    <citation type="submission" date="2010-09" db="EMBL/GenBank/DDBJ databases">
        <title>An interdependent metabolic patchwork in the nested three-way symbiosis of mealybugs.</title>
        <authorList>
            <person name="McCutcheon J.P."/>
            <person name="von Dohlen C.D."/>
        </authorList>
    </citation>
    <scope>NUCLEOTIDE SEQUENCE</scope>
    <source>
        <strain>PCIT</strain>
    </source>
</reference>
<keyword evidence="2" id="KW-1185">Reference proteome</keyword>
<gene>
    <name evidence="1" type="ordered locus">MEPCIT_365</name>
</gene>
<dbReference type="NCBIfam" id="NF008651">
    <property type="entry name" value="PRK11648.1"/>
    <property type="match status" value="1"/>
</dbReference>
<accession>F7XY17</accession>
<name>F7XY17_MOREP</name>
<protein>
    <submittedName>
        <fullName evidence="1">Putative membrane-bound metal-dependent hydrolase</fullName>
    </submittedName>
</protein>
<dbReference type="AlphaFoldDB" id="F7XY17"/>
<evidence type="ECO:0000313" key="1">
    <source>
        <dbReference type="EMBL" id="AEI74993.1"/>
    </source>
</evidence>
<dbReference type="PANTHER" id="PTHR35531">
    <property type="entry name" value="INNER MEMBRANE PROTEIN YBCI-RELATED"/>
    <property type="match status" value="1"/>
</dbReference>
<dbReference type="InterPro" id="IPR007404">
    <property type="entry name" value="YdjM-like"/>
</dbReference>
<dbReference type="GO" id="GO:0016787">
    <property type="term" value="F:hydrolase activity"/>
    <property type="evidence" value="ECO:0007669"/>
    <property type="project" value="UniProtKB-KW"/>
</dbReference>
<dbReference type="Proteomes" id="UP000000504">
    <property type="component" value="Chromosome"/>
</dbReference>
<dbReference type="PANTHER" id="PTHR35531:SF1">
    <property type="entry name" value="INNER MEMBRANE PROTEIN YBCI-RELATED"/>
    <property type="match status" value="1"/>
</dbReference>
<dbReference type="KEGG" id="men:MEPCIT_365"/>
<dbReference type="EMBL" id="CP002243">
    <property type="protein sequence ID" value="AEI74993.1"/>
    <property type="molecule type" value="Genomic_DNA"/>
</dbReference>
<dbReference type="eggNOG" id="COG1988">
    <property type="taxonomic scope" value="Bacteria"/>
</dbReference>
<organism evidence="1 2">
    <name type="scientific">Moranella endobia (strain PCIT)</name>
    <dbReference type="NCBI Taxonomy" id="903503"/>
    <lineage>
        <taxon>Bacteria</taxon>
        <taxon>Pseudomonadati</taxon>
        <taxon>Pseudomonadota</taxon>
        <taxon>Gammaproteobacteria</taxon>
        <taxon>Enterobacterales</taxon>
        <taxon>Enterobacteriaceae</taxon>
        <taxon>Candidatus Moranella</taxon>
    </lineage>
</organism>
<evidence type="ECO:0000313" key="2">
    <source>
        <dbReference type="Proteomes" id="UP000000504"/>
    </source>
</evidence>
<keyword evidence="1" id="KW-0378">Hydrolase</keyword>
<reference evidence="1 2" key="2">
    <citation type="journal article" date="2011" name="Curr. Biol.">
        <title>An interdependent metabolic patchwork in the nested symbiosis of mealybugs.</title>
        <authorList>
            <person name="McCutcheon J.P."/>
            <person name="von Dohlen C.D."/>
        </authorList>
    </citation>
    <scope>NUCLEOTIDE SEQUENCE [LARGE SCALE GENOMIC DNA]</scope>
    <source>
        <strain evidence="1 2">PCIT</strain>
    </source>
</reference>
<dbReference type="Pfam" id="PF04307">
    <property type="entry name" value="YdjM"/>
    <property type="match status" value="1"/>
</dbReference>
<proteinExistence type="predicted"/>
<sequence>MHSKESTLTYIGHSYVAAEPASSQQVKVSNQQKTCIQVDLPIIMQSMNAEGHFIFAFASTIFAKKIALTPILAKGDWWHIITGGLITCLLPDIDHPKSLLGQRLAWLSTPIARLCGHRGFTHSLLASIASIILFTLPPQRFIPIDALHAMIIGYLSHILADMLTPTGVPLLWPCHWRFRLPIVSPANNNQLERLLCIASLIFALQHKPIEDTSIMLQYFATAIVPKRTMAVAKYCLVLDN</sequence>
<dbReference type="STRING" id="903503.MEPCIT_365"/>
<dbReference type="HOGENOM" id="CLU_097802_2_1_6"/>